<keyword evidence="4 6" id="KW-0274">FAD</keyword>
<evidence type="ECO:0000256" key="3">
    <source>
        <dbReference type="ARBA" id="ARBA00022630"/>
    </source>
</evidence>
<organism evidence="7 8">
    <name type="scientific">Roseibium aggregatum</name>
    <dbReference type="NCBI Taxonomy" id="187304"/>
    <lineage>
        <taxon>Bacteria</taxon>
        <taxon>Pseudomonadati</taxon>
        <taxon>Pseudomonadota</taxon>
        <taxon>Alphaproteobacteria</taxon>
        <taxon>Hyphomicrobiales</taxon>
        <taxon>Stappiaceae</taxon>
        <taxon>Roseibium</taxon>
    </lineage>
</organism>
<comment type="pathway">
    <text evidence="2 6">One-carbon metabolism; tetrahydrofolate interconversion.</text>
</comment>
<comment type="similarity">
    <text evidence="6">Belongs to the methylenetetrahydrofolate reductase family.</text>
</comment>
<dbReference type="InterPro" id="IPR003171">
    <property type="entry name" value="Mehydrof_redctse-like"/>
</dbReference>
<dbReference type="GO" id="GO:0004489">
    <property type="term" value="F:methylenetetrahydrofolate reductase [NAD(P)H] activity"/>
    <property type="evidence" value="ECO:0007669"/>
    <property type="project" value="InterPro"/>
</dbReference>
<evidence type="ECO:0000256" key="1">
    <source>
        <dbReference type="ARBA" id="ARBA00001974"/>
    </source>
</evidence>
<accession>A0A939EHW0</accession>
<reference evidence="7" key="1">
    <citation type="submission" date="2020-12" db="EMBL/GenBank/DDBJ databases">
        <title>Oil enriched cultivation method for isolating marine PHA-producing bacteria.</title>
        <authorList>
            <person name="Zheng W."/>
            <person name="Yu S."/>
            <person name="Huang Y."/>
        </authorList>
    </citation>
    <scope>NUCLEOTIDE SEQUENCE</scope>
    <source>
        <strain evidence="7">SY-2-12</strain>
    </source>
</reference>
<evidence type="ECO:0000256" key="6">
    <source>
        <dbReference type="RuleBase" id="RU003862"/>
    </source>
</evidence>
<protein>
    <recommendedName>
        <fullName evidence="6">Methylenetetrahydrofolate reductase</fullName>
    </recommendedName>
</protein>
<comment type="caution">
    <text evidence="7">The sequence shown here is derived from an EMBL/GenBank/DDBJ whole genome shotgun (WGS) entry which is preliminary data.</text>
</comment>
<evidence type="ECO:0000256" key="5">
    <source>
        <dbReference type="ARBA" id="ARBA00023002"/>
    </source>
</evidence>
<dbReference type="Gene3D" id="3.20.20.220">
    <property type="match status" value="1"/>
</dbReference>
<keyword evidence="5 6" id="KW-0560">Oxidoreductase</keyword>
<dbReference type="AlphaFoldDB" id="A0A939EHW0"/>
<evidence type="ECO:0000256" key="4">
    <source>
        <dbReference type="ARBA" id="ARBA00022827"/>
    </source>
</evidence>
<gene>
    <name evidence="7" type="ORF">JF539_24225</name>
</gene>
<comment type="cofactor">
    <cofactor evidence="1 6">
        <name>FAD</name>
        <dbReference type="ChEBI" id="CHEBI:57692"/>
    </cofactor>
</comment>
<evidence type="ECO:0000313" key="8">
    <source>
        <dbReference type="Proteomes" id="UP000664096"/>
    </source>
</evidence>
<dbReference type="InterPro" id="IPR029041">
    <property type="entry name" value="FAD-linked_oxidoreductase-like"/>
</dbReference>
<dbReference type="GO" id="GO:0006555">
    <property type="term" value="P:methionine metabolic process"/>
    <property type="evidence" value="ECO:0007669"/>
    <property type="project" value="InterPro"/>
</dbReference>
<dbReference type="EMBL" id="JAEKJZ010000007">
    <property type="protein sequence ID" value="MBN9673487.1"/>
    <property type="molecule type" value="Genomic_DNA"/>
</dbReference>
<evidence type="ECO:0000313" key="7">
    <source>
        <dbReference type="EMBL" id="MBN9673487.1"/>
    </source>
</evidence>
<proteinExistence type="inferred from homology"/>
<dbReference type="Proteomes" id="UP000664096">
    <property type="component" value="Unassembled WGS sequence"/>
</dbReference>
<sequence>MLEREGDCQGAEMSRDSAVGDLVRGYSIEVLPRTAAKIDDFKALLPEGTCVYIANVEGTDFEDMLLTARRLRDDGFRVMPHLPARLIRNAEDFRTMLSRYREEADVNEALLIGGGTSKPIGDYDNTMQLLESGLFDRFGFSRLHVAGHPEGNPDIDRDGTSRRVDEALQWKQSFSERTDADMAIVTQFFFDAEPVTRWVARLQEMGIGLPIHLGIAGPAKLQTLIKFAMTCGVGPSVKVLKRRAMDLSRLLLPYEPTDVLEALSREVASRPDSPVEKVHFFPLGGIRTCAEWAGRQQHKGA</sequence>
<dbReference type="Pfam" id="PF02219">
    <property type="entry name" value="MTHFR"/>
    <property type="match status" value="1"/>
</dbReference>
<name>A0A939EHW0_9HYPH</name>
<dbReference type="SUPFAM" id="SSF51730">
    <property type="entry name" value="FAD-linked oxidoreductase"/>
    <property type="match status" value="1"/>
</dbReference>
<evidence type="ECO:0000256" key="2">
    <source>
        <dbReference type="ARBA" id="ARBA00004777"/>
    </source>
</evidence>
<keyword evidence="3 6" id="KW-0285">Flavoprotein</keyword>